<feature type="compositionally biased region" description="Low complexity" evidence="1">
    <location>
        <begin position="340"/>
        <end position="351"/>
    </location>
</feature>
<evidence type="ECO:0000313" key="3">
    <source>
        <dbReference type="EMBL" id="QEV33141.1"/>
    </source>
</evidence>
<dbReference type="AlphaFoldDB" id="A0AAV4KMB0"/>
<sequence>MVTFAQAQERAEEWINGDLPGYQHREVRVREFGLGFVVWAEDREGGPTSDGGRQRLVIARDSGEATLWPGLPVGEVIRRYEEEYGSVEEVPAQAAVPAARIDLNQTSFLLTPPEWLQDAADKIGLPREESHASQESASAAGPVDDVSDVVEGVGAAGPVPSSASVASVASSESSESSESSASSASSVSTASSPSSASASSSGGSGASVASGASDSPVSSASSESSAVSSDGASSPFSSSLSSSSSADSSPVSEESGASDAPVADPAPASGPEAGTPAQGTPAQGTASGPAPGATPAAAPDGDDAYVPTAMDGVPASAPVPPFAPPPPVVPAAPPAPAPVAGPWVDANASSGGADGAVPLPATVFAPPLTGTDDEDAPPPVVGADAPTALMKGGSALPPTAVAPRLDPAAPPPPGATPAAPATPPPPPSGPSGAGDIADAATSKATPPPKSGRGPAGPPPPPGVPGVPGASSGGNAYIPTQLVSQLGPDGPQPPAPPAQPGPPGPPGPPPAPPGPVTPPQPVHHAATMLAQPGPAGPGAPPPPPPPPGVPGTPPGGVAHAATMLAHPGPGGPAGPPPPPAPAPPVHGGHTPPPVPGPVPPPAYGYPQQPTGQPTVGPGYQAVLRYRAPDGSEAQIIRRSAPGTPHPEWQILHELRAMNVPPQQVLELHTELASCELPGGYCARMIRETWPQARITSIAPYGRDHAGRQQGMRQLLTHQGELHQVADGPARPAPVRAPLPPVQPAPPVPPEAIAQELAGAFGPGILRFDQRAVSRQGVPELVARTLVWAGLPADFGPFFWAQPAVPVVPTLAELAAQRQVAAAPDASSYLVLGSDFGRAICVQYGTAHIVAVPVEAGPGGQSVPPQFVNTGLPEFTRSMALLGRMWRLRFGLNPEQAGRWTVDFQAQLAMLDPAALASPENWWSVLLEQMWDGLL</sequence>
<keyword evidence="4" id="KW-1185">Reference proteome</keyword>
<reference evidence="2 5" key="1">
    <citation type="journal article" date="2014" name="Int. J. Syst. Evol. Microbiol.">
        <title>Complete genome sequence of Corynebacterium casei LMG S-19264T (=DSM 44701T), isolated from a smear-ripened cheese.</title>
        <authorList>
            <consortium name="US DOE Joint Genome Institute (JGI-PGF)"/>
            <person name="Walter F."/>
            <person name="Albersmeier A."/>
            <person name="Kalinowski J."/>
            <person name="Ruckert C."/>
        </authorList>
    </citation>
    <scope>NUCLEOTIDE SEQUENCE [LARGE SCALE GENOMIC DNA]</scope>
    <source>
        <strain evidence="2 5">JCM 4205</strain>
    </source>
</reference>
<dbReference type="InterPro" id="IPR025851">
    <property type="entry name" value="SUKH-4"/>
</dbReference>
<reference evidence="2" key="3">
    <citation type="submission" date="2023-08" db="EMBL/GenBank/DDBJ databases">
        <authorList>
            <person name="Sun Q."/>
            <person name="Ohkuma M."/>
        </authorList>
    </citation>
    <scope>NUCLEOTIDE SEQUENCE</scope>
    <source>
        <strain evidence="2">JCM 4205</strain>
    </source>
</reference>
<feature type="compositionally biased region" description="Pro residues" evidence="1">
    <location>
        <begin position="408"/>
        <end position="429"/>
    </location>
</feature>
<feature type="compositionally biased region" description="Pro residues" evidence="1">
    <location>
        <begin position="533"/>
        <end position="552"/>
    </location>
</feature>
<feature type="compositionally biased region" description="Pro residues" evidence="1">
    <location>
        <begin position="568"/>
        <end position="602"/>
    </location>
</feature>
<dbReference type="EMBL" id="CP023693">
    <property type="protein sequence ID" value="QEV33141.1"/>
    <property type="molecule type" value="Genomic_DNA"/>
</dbReference>
<feature type="compositionally biased region" description="Pro residues" evidence="1">
    <location>
        <begin position="317"/>
        <end position="339"/>
    </location>
</feature>
<dbReference type="Pfam" id="PF14435">
    <property type="entry name" value="SUKH-4"/>
    <property type="match status" value="1"/>
</dbReference>
<feature type="compositionally biased region" description="Low complexity" evidence="1">
    <location>
        <begin position="279"/>
        <end position="299"/>
    </location>
</feature>
<evidence type="ECO:0000313" key="4">
    <source>
        <dbReference type="Proteomes" id="UP000326029"/>
    </source>
</evidence>
<dbReference type="Proteomes" id="UP000642014">
    <property type="component" value="Unassembled WGS sequence"/>
</dbReference>
<dbReference type="InterPro" id="IPR032722">
    <property type="entry name" value="Deaminase_XOO_2897"/>
</dbReference>
<evidence type="ECO:0000313" key="2">
    <source>
        <dbReference type="EMBL" id="GGR39056.1"/>
    </source>
</evidence>
<evidence type="ECO:0000313" key="5">
    <source>
        <dbReference type="Proteomes" id="UP000642014"/>
    </source>
</evidence>
<dbReference type="RefSeq" id="WP_152370201.1">
    <property type="nucleotide sequence ID" value="NZ_BMSJ01000009.1"/>
</dbReference>
<evidence type="ECO:0008006" key="6">
    <source>
        <dbReference type="Google" id="ProtNLM"/>
    </source>
</evidence>
<evidence type="ECO:0000256" key="1">
    <source>
        <dbReference type="SAM" id="MobiDB-lite"/>
    </source>
</evidence>
<feature type="compositionally biased region" description="Pro residues" evidence="1">
    <location>
        <begin position="445"/>
        <end position="464"/>
    </location>
</feature>
<dbReference type="Proteomes" id="UP000326029">
    <property type="component" value="Chromosome"/>
</dbReference>
<dbReference type="GeneID" id="95454882"/>
<dbReference type="EMBL" id="BMSJ01000009">
    <property type="protein sequence ID" value="GGR39056.1"/>
    <property type="molecule type" value="Genomic_DNA"/>
</dbReference>
<feature type="compositionally biased region" description="Low complexity" evidence="1">
    <location>
        <begin position="603"/>
        <end position="616"/>
    </location>
</feature>
<feature type="region of interest" description="Disordered" evidence="1">
    <location>
        <begin position="151"/>
        <end position="616"/>
    </location>
</feature>
<protein>
    <recommendedName>
        <fullName evidence="6">Nucleic acid/nucleotide deaminase of polymorphic system toxin</fullName>
    </recommendedName>
</protein>
<proteinExistence type="predicted"/>
<feature type="compositionally biased region" description="Low complexity" evidence="1">
    <location>
        <begin position="151"/>
        <end position="271"/>
    </location>
</feature>
<dbReference type="Pfam" id="PF14440">
    <property type="entry name" value="XOO_2897-deam"/>
    <property type="match status" value="1"/>
</dbReference>
<name>A0AAV4KMB0_9ACTN</name>
<reference evidence="3 4" key="2">
    <citation type="submission" date="2017-09" db="EMBL/GenBank/DDBJ databases">
        <authorList>
            <person name="Lee N."/>
            <person name="Cho B.-K."/>
        </authorList>
    </citation>
    <scope>NUCLEOTIDE SEQUENCE [LARGE SCALE GENOMIC DNA]</scope>
    <source>
        <strain evidence="3 4">ATCC 19740</strain>
    </source>
</reference>
<organism evidence="2 5">
    <name type="scientific">Streptomyces cinereoruber</name>
    <dbReference type="NCBI Taxonomy" id="67260"/>
    <lineage>
        <taxon>Bacteria</taxon>
        <taxon>Bacillati</taxon>
        <taxon>Actinomycetota</taxon>
        <taxon>Actinomycetes</taxon>
        <taxon>Kitasatosporales</taxon>
        <taxon>Streptomycetaceae</taxon>
        <taxon>Streptomyces</taxon>
    </lineage>
</organism>
<feature type="compositionally biased region" description="Pro residues" evidence="1">
    <location>
        <begin position="489"/>
        <end position="520"/>
    </location>
</feature>
<accession>A0AAV4KMB0</accession>
<gene>
    <name evidence="3" type="ORF">CP977_14005</name>
    <name evidence="2" type="ORF">GCM10010497_47640</name>
</gene>